<evidence type="ECO:0000313" key="5">
    <source>
        <dbReference type="EMBL" id="MCJ0743791.1"/>
    </source>
</evidence>
<dbReference type="PANTHER" id="PTHR43214:SF44">
    <property type="entry name" value="TWO-COMPONENT RESPONSE REGULATOR"/>
    <property type="match status" value="1"/>
</dbReference>
<keyword evidence="2" id="KW-0597">Phosphoprotein</keyword>
<dbReference type="Pfam" id="PF00196">
    <property type="entry name" value="GerE"/>
    <property type="match status" value="1"/>
</dbReference>
<proteinExistence type="predicted"/>
<dbReference type="RefSeq" id="WP_243363102.1">
    <property type="nucleotide sequence ID" value="NZ_JALGBH010000002.1"/>
</dbReference>
<dbReference type="Pfam" id="PF00072">
    <property type="entry name" value="Response_reg"/>
    <property type="match status" value="1"/>
</dbReference>
<dbReference type="SMART" id="SM00448">
    <property type="entry name" value="REC"/>
    <property type="match status" value="1"/>
</dbReference>
<dbReference type="SUPFAM" id="SSF52172">
    <property type="entry name" value="CheY-like"/>
    <property type="match status" value="1"/>
</dbReference>
<dbReference type="CDD" id="cd06170">
    <property type="entry name" value="LuxR_C_like"/>
    <property type="match status" value="1"/>
</dbReference>
<reference evidence="5" key="1">
    <citation type="submission" date="2022-03" db="EMBL/GenBank/DDBJ databases">
        <authorList>
            <person name="Woo C.Y."/>
        </authorList>
    </citation>
    <scope>NUCLEOTIDE SEQUENCE</scope>
    <source>
        <strain evidence="5">CYS-01</strain>
    </source>
</reference>
<feature type="domain" description="HTH luxR-type" evidence="3">
    <location>
        <begin position="129"/>
        <end position="194"/>
    </location>
</feature>
<comment type="caution">
    <text evidence="5">The sequence shown here is derived from an EMBL/GenBank/DDBJ whole genome shotgun (WGS) entry which is preliminary data.</text>
</comment>
<dbReference type="PRINTS" id="PR00038">
    <property type="entry name" value="HTHLUXR"/>
</dbReference>
<accession>A0ABS9ZZP9</accession>
<dbReference type="PROSITE" id="PS50110">
    <property type="entry name" value="RESPONSE_REGULATORY"/>
    <property type="match status" value="1"/>
</dbReference>
<keyword evidence="6" id="KW-1185">Reference proteome</keyword>
<dbReference type="PROSITE" id="PS50043">
    <property type="entry name" value="HTH_LUXR_2"/>
    <property type="match status" value="1"/>
</dbReference>
<feature type="domain" description="Response regulatory" evidence="4">
    <location>
        <begin position="2"/>
        <end position="119"/>
    </location>
</feature>
<dbReference type="EMBL" id="JALGBH010000002">
    <property type="protein sequence ID" value="MCJ0743791.1"/>
    <property type="molecule type" value="Genomic_DNA"/>
</dbReference>
<organism evidence="5 6">
    <name type="scientific">Pedobacter montanisoli</name>
    <dbReference type="NCBI Taxonomy" id="2923277"/>
    <lineage>
        <taxon>Bacteria</taxon>
        <taxon>Pseudomonadati</taxon>
        <taxon>Bacteroidota</taxon>
        <taxon>Sphingobacteriia</taxon>
        <taxon>Sphingobacteriales</taxon>
        <taxon>Sphingobacteriaceae</taxon>
        <taxon>Pedobacter</taxon>
    </lineage>
</organism>
<dbReference type="InterPro" id="IPR001789">
    <property type="entry name" value="Sig_transdc_resp-reg_receiver"/>
</dbReference>
<dbReference type="InterPro" id="IPR036388">
    <property type="entry name" value="WH-like_DNA-bd_sf"/>
</dbReference>
<dbReference type="Proteomes" id="UP001165460">
    <property type="component" value="Unassembled WGS sequence"/>
</dbReference>
<name>A0ABS9ZZP9_9SPHI</name>
<dbReference type="InterPro" id="IPR011006">
    <property type="entry name" value="CheY-like_superfamily"/>
</dbReference>
<evidence type="ECO:0000313" key="6">
    <source>
        <dbReference type="Proteomes" id="UP001165460"/>
    </source>
</evidence>
<dbReference type="Gene3D" id="1.10.10.10">
    <property type="entry name" value="Winged helix-like DNA-binding domain superfamily/Winged helix DNA-binding domain"/>
    <property type="match status" value="1"/>
</dbReference>
<dbReference type="InterPro" id="IPR000792">
    <property type="entry name" value="Tscrpt_reg_LuxR_C"/>
</dbReference>
<evidence type="ECO:0000256" key="2">
    <source>
        <dbReference type="PROSITE-ProRule" id="PRU00169"/>
    </source>
</evidence>
<dbReference type="PANTHER" id="PTHR43214">
    <property type="entry name" value="TWO-COMPONENT RESPONSE REGULATOR"/>
    <property type="match status" value="1"/>
</dbReference>
<sequence length="195" mass="22222">MSILIVEDELITAEEIAEFLTDEGFEVLETWPSAQSALKFCSSLSEPPKVAICDINLKGNTTGIELAANLVEQYQCEIIFLSAYVDASTLKQAFNVKPVMYVSKPYLNKQLLVAVHMAMHNYYQRQKDHPQVVIELSKREREIVALIADGLSSKQAAEKLFISKDTVNTHRRNILHRYKLNNFSQLIYLLSKQEK</sequence>
<dbReference type="GO" id="GO:0003677">
    <property type="term" value="F:DNA binding"/>
    <property type="evidence" value="ECO:0007669"/>
    <property type="project" value="UniProtKB-KW"/>
</dbReference>
<protein>
    <submittedName>
        <fullName evidence="5">DNA-binding response regulator</fullName>
    </submittedName>
</protein>
<feature type="modified residue" description="4-aspartylphosphate" evidence="2">
    <location>
        <position position="54"/>
    </location>
</feature>
<dbReference type="InterPro" id="IPR039420">
    <property type="entry name" value="WalR-like"/>
</dbReference>
<gene>
    <name evidence="5" type="ORF">MMF97_13815</name>
</gene>
<dbReference type="SMART" id="SM00421">
    <property type="entry name" value="HTH_LUXR"/>
    <property type="match status" value="1"/>
</dbReference>
<keyword evidence="1 5" id="KW-0238">DNA-binding</keyword>
<evidence type="ECO:0000259" key="4">
    <source>
        <dbReference type="PROSITE" id="PS50110"/>
    </source>
</evidence>
<evidence type="ECO:0000259" key="3">
    <source>
        <dbReference type="PROSITE" id="PS50043"/>
    </source>
</evidence>
<evidence type="ECO:0000256" key="1">
    <source>
        <dbReference type="ARBA" id="ARBA00023125"/>
    </source>
</evidence>
<dbReference type="Gene3D" id="3.40.50.2300">
    <property type="match status" value="1"/>
</dbReference>